<dbReference type="InterPro" id="IPR000225">
    <property type="entry name" value="Armadillo"/>
</dbReference>
<dbReference type="Gene3D" id="3.30.40.10">
    <property type="entry name" value="Zinc/RING finger domain, C3HC4 (zinc finger)"/>
    <property type="match status" value="1"/>
</dbReference>
<dbReference type="SMART" id="SM00185">
    <property type="entry name" value="ARM"/>
    <property type="match status" value="3"/>
</dbReference>
<evidence type="ECO:0000256" key="4">
    <source>
        <dbReference type="ARBA" id="ARBA00022679"/>
    </source>
</evidence>
<dbReference type="PANTHER" id="PTHR23315:SF240">
    <property type="entry name" value="U-BOX DOMAIN-CONTAINING PROTEIN 5"/>
    <property type="match status" value="1"/>
</dbReference>
<comment type="pathway">
    <text evidence="2">Protein modification; protein ubiquitination.</text>
</comment>
<feature type="compositionally biased region" description="Polar residues" evidence="7">
    <location>
        <begin position="703"/>
        <end position="714"/>
    </location>
</feature>
<gene>
    <name evidence="9" type="ORF">LIER_38571</name>
</gene>
<dbReference type="Proteomes" id="UP001454036">
    <property type="component" value="Unassembled WGS sequence"/>
</dbReference>
<evidence type="ECO:0000256" key="3">
    <source>
        <dbReference type="ARBA" id="ARBA00012483"/>
    </source>
</evidence>
<evidence type="ECO:0000256" key="7">
    <source>
        <dbReference type="SAM" id="MobiDB-lite"/>
    </source>
</evidence>
<name>A0AAV3Q1Q7_LITER</name>
<dbReference type="InterPro" id="IPR003613">
    <property type="entry name" value="Ubox_domain"/>
</dbReference>
<organism evidence="9 10">
    <name type="scientific">Lithospermum erythrorhizon</name>
    <name type="common">Purple gromwell</name>
    <name type="synonym">Lithospermum officinale var. erythrorhizon</name>
    <dbReference type="NCBI Taxonomy" id="34254"/>
    <lineage>
        <taxon>Eukaryota</taxon>
        <taxon>Viridiplantae</taxon>
        <taxon>Streptophyta</taxon>
        <taxon>Embryophyta</taxon>
        <taxon>Tracheophyta</taxon>
        <taxon>Spermatophyta</taxon>
        <taxon>Magnoliopsida</taxon>
        <taxon>eudicotyledons</taxon>
        <taxon>Gunneridae</taxon>
        <taxon>Pentapetalae</taxon>
        <taxon>asterids</taxon>
        <taxon>lamiids</taxon>
        <taxon>Boraginales</taxon>
        <taxon>Boraginaceae</taxon>
        <taxon>Boraginoideae</taxon>
        <taxon>Lithospermeae</taxon>
        <taxon>Lithospermum</taxon>
    </lineage>
</organism>
<dbReference type="InterPro" id="IPR045210">
    <property type="entry name" value="RING-Ubox_PUB"/>
</dbReference>
<dbReference type="GO" id="GO:0016874">
    <property type="term" value="F:ligase activity"/>
    <property type="evidence" value="ECO:0007669"/>
    <property type="project" value="UniProtKB-KW"/>
</dbReference>
<comment type="catalytic activity">
    <reaction evidence="1">
        <text>S-ubiquitinyl-[E2 ubiquitin-conjugating enzyme]-L-cysteine + [acceptor protein]-L-lysine = [E2 ubiquitin-conjugating enzyme]-L-cysteine + N(6)-ubiquitinyl-[acceptor protein]-L-lysine.</text>
        <dbReference type="EC" id="2.3.2.27"/>
    </reaction>
</comment>
<proteinExistence type="predicted"/>
<evidence type="ECO:0000313" key="9">
    <source>
        <dbReference type="EMBL" id="GAA0158014.1"/>
    </source>
</evidence>
<evidence type="ECO:0000256" key="6">
    <source>
        <dbReference type="ARBA" id="ARBA00022786"/>
    </source>
</evidence>
<protein>
    <recommendedName>
        <fullName evidence="3">RING-type E3 ubiquitin transferase</fullName>
        <ecNumber evidence="3">2.3.2.27</ecNumber>
    </recommendedName>
</protein>
<dbReference type="AlphaFoldDB" id="A0AAV3Q1Q7"/>
<dbReference type="InterPro" id="IPR011989">
    <property type="entry name" value="ARM-like"/>
</dbReference>
<evidence type="ECO:0000256" key="5">
    <source>
        <dbReference type="ARBA" id="ARBA00022737"/>
    </source>
</evidence>
<keyword evidence="4" id="KW-0808">Transferase</keyword>
<keyword evidence="10" id="KW-1185">Reference proteome</keyword>
<evidence type="ECO:0000256" key="1">
    <source>
        <dbReference type="ARBA" id="ARBA00000900"/>
    </source>
</evidence>
<dbReference type="GO" id="GO:0061630">
    <property type="term" value="F:ubiquitin protein ligase activity"/>
    <property type="evidence" value="ECO:0007669"/>
    <property type="project" value="UniProtKB-EC"/>
</dbReference>
<dbReference type="CDD" id="cd16664">
    <property type="entry name" value="RING-Ubox_PUB"/>
    <property type="match status" value="1"/>
</dbReference>
<dbReference type="PANTHER" id="PTHR23315">
    <property type="entry name" value="U BOX DOMAIN-CONTAINING"/>
    <property type="match status" value="1"/>
</dbReference>
<evidence type="ECO:0000259" key="8">
    <source>
        <dbReference type="PROSITE" id="PS51698"/>
    </source>
</evidence>
<keyword evidence="6" id="KW-0833">Ubl conjugation pathway</keyword>
<dbReference type="InterPro" id="IPR016024">
    <property type="entry name" value="ARM-type_fold"/>
</dbReference>
<evidence type="ECO:0000313" key="10">
    <source>
        <dbReference type="Proteomes" id="UP001454036"/>
    </source>
</evidence>
<feature type="domain" description="U-box" evidence="8">
    <location>
        <begin position="242"/>
        <end position="316"/>
    </location>
</feature>
<dbReference type="Gene3D" id="1.25.10.10">
    <property type="entry name" value="Leucine-rich Repeat Variant"/>
    <property type="match status" value="1"/>
</dbReference>
<dbReference type="EMBL" id="BAABME010019678">
    <property type="protein sequence ID" value="GAA0158014.1"/>
    <property type="molecule type" value="Genomic_DNA"/>
</dbReference>
<dbReference type="InterPro" id="IPR013083">
    <property type="entry name" value="Znf_RING/FYVE/PHD"/>
</dbReference>
<dbReference type="GO" id="GO:0016567">
    <property type="term" value="P:protein ubiquitination"/>
    <property type="evidence" value="ECO:0007669"/>
    <property type="project" value="InterPro"/>
</dbReference>
<comment type="caution">
    <text evidence="9">The sequence shown here is derived from an EMBL/GenBank/DDBJ whole genome shotgun (WGS) entry which is preliminary data.</text>
</comment>
<reference evidence="9 10" key="1">
    <citation type="submission" date="2024-01" db="EMBL/GenBank/DDBJ databases">
        <title>The complete chloroplast genome sequence of Lithospermum erythrorhizon: insights into the phylogenetic relationship among Boraginaceae species and the maternal lineages of purple gromwells.</title>
        <authorList>
            <person name="Okada T."/>
            <person name="Watanabe K."/>
        </authorList>
    </citation>
    <scope>NUCLEOTIDE SEQUENCE [LARGE SCALE GENOMIC DNA]</scope>
</reference>
<sequence length="751" mass="83683">MCTELNKWVRSVSKILPEIEAACPGCSGIDALCSLIAARDKVQSLLQQCRDSSKLYMALTGDIVLKRCIKSRNLLEQSLTQIQNTVPVMLAAKISRVVVDIKGARFGLDPSEVMAGKVLKELLHKNGSHSDVVEEFTSQAIQVAALKLHISSQTALLIEKRSIKKLLDGVSAGDSTKKKILYFFLKLLEKYGKLIVEGQKKNGFMLENHFMDSNSSVLYTEVQSCDKQEPQGPRFDILSQPVPPDEFICPLSLKVMHTPVVIASGETFERMWIQKWFDEGNDICPKTGKRLVHLTLTPNASMKDLIAKWCSANGVTITDPNIQHPLDSSYTSVASLTSSLNGLSLPMHSSSFSSTLASTTYSLNNMTTKAGDDSLRFCSDAHESVCENILKLDSLPRESQLSVVESMLRLLNADDHQLECMQYENFIHPLLRFLKRANDLHDVQSKMCGCRLLLASVKKYRYSALLNLRLFLLRNYKIPPEDKVGSSSICTWISYFDDDAYDLLASFINSDVVKEALLIWEALSREELSRSRVGESSARVYILRMLESQTSEFHELLLSIVCNVSEDDAICSFLISSDIIPKLVPFFEHTTLARYCARILKNMCDKEAAKVSIANTDGCISSLARLLDSGSLEIQEHVVAVLLSLCSQRNEYCQMVLEEGVVPALCSICINGNDKGKTMATELLRLLDEASNSDGERSESNSDPRFTSNNNTKESNNRKKLKSPSKAPRYLGRMLDLFKSSPTSARKKGEK</sequence>
<evidence type="ECO:0000256" key="2">
    <source>
        <dbReference type="ARBA" id="ARBA00004906"/>
    </source>
</evidence>
<dbReference type="PROSITE" id="PS51698">
    <property type="entry name" value="U_BOX"/>
    <property type="match status" value="1"/>
</dbReference>
<dbReference type="Pfam" id="PF04564">
    <property type="entry name" value="U-box"/>
    <property type="match status" value="1"/>
</dbReference>
<keyword evidence="5" id="KW-0677">Repeat</keyword>
<dbReference type="SUPFAM" id="SSF48371">
    <property type="entry name" value="ARM repeat"/>
    <property type="match status" value="1"/>
</dbReference>
<dbReference type="SUPFAM" id="SSF57850">
    <property type="entry name" value="RING/U-box"/>
    <property type="match status" value="1"/>
</dbReference>
<accession>A0AAV3Q1Q7</accession>
<feature type="region of interest" description="Disordered" evidence="7">
    <location>
        <begin position="691"/>
        <end position="751"/>
    </location>
</feature>
<dbReference type="SMART" id="SM00504">
    <property type="entry name" value="Ubox"/>
    <property type="match status" value="1"/>
</dbReference>
<keyword evidence="9" id="KW-0436">Ligase</keyword>
<dbReference type="EC" id="2.3.2.27" evidence="3"/>